<dbReference type="Proteomes" id="UP000494255">
    <property type="component" value="Unassembled WGS sequence"/>
</dbReference>
<gene>
    <name evidence="1" type="ORF">LMG24238_07220</name>
</gene>
<evidence type="ECO:0000313" key="2">
    <source>
        <dbReference type="Proteomes" id="UP000494255"/>
    </source>
</evidence>
<keyword evidence="2" id="KW-1185">Reference proteome</keyword>
<sequence>MAERVRTFVSRVPSGWTFRIGIQPERRDEYNKDFE</sequence>
<dbReference type="AlphaFoldDB" id="A0A6J5CRZ4"/>
<accession>A0A6J5CRZ4</accession>
<organism evidence="1 2">
    <name type="scientific">Paraburkholderia sediminicola</name>
    <dbReference type="NCBI Taxonomy" id="458836"/>
    <lineage>
        <taxon>Bacteria</taxon>
        <taxon>Pseudomonadati</taxon>
        <taxon>Pseudomonadota</taxon>
        <taxon>Betaproteobacteria</taxon>
        <taxon>Burkholderiales</taxon>
        <taxon>Burkholderiaceae</taxon>
        <taxon>Paraburkholderia</taxon>
    </lineage>
</organism>
<proteinExistence type="predicted"/>
<reference evidence="1 2" key="1">
    <citation type="submission" date="2020-04" db="EMBL/GenBank/DDBJ databases">
        <authorList>
            <person name="De Canck E."/>
        </authorList>
    </citation>
    <scope>NUCLEOTIDE SEQUENCE [LARGE SCALE GENOMIC DNA]</scope>
    <source>
        <strain evidence="1 2">LMG 24238</strain>
    </source>
</reference>
<dbReference type="EMBL" id="CADIKC010000017">
    <property type="protein sequence ID" value="CAB3744143.1"/>
    <property type="molecule type" value="Genomic_DNA"/>
</dbReference>
<name>A0A6J5CRZ4_9BURK</name>
<evidence type="ECO:0000313" key="1">
    <source>
        <dbReference type="EMBL" id="CAB3744143.1"/>
    </source>
</evidence>
<protein>
    <submittedName>
        <fullName evidence="1">Uncharacterized protein</fullName>
    </submittedName>
</protein>